<dbReference type="InterPro" id="IPR003313">
    <property type="entry name" value="AraC-bd"/>
</dbReference>
<dbReference type="InterPro" id="IPR018060">
    <property type="entry name" value="HTH_AraC"/>
</dbReference>
<evidence type="ECO:0000259" key="4">
    <source>
        <dbReference type="PROSITE" id="PS01124"/>
    </source>
</evidence>
<dbReference type="Proteomes" id="UP000783588">
    <property type="component" value="Unassembled WGS sequence"/>
</dbReference>
<organism evidence="5 6">
    <name type="scientific">Butyricicoccus intestinisimiae</name>
    <dbReference type="NCBI Taxonomy" id="2841509"/>
    <lineage>
        <taxon>Bacteria</taxon>
        <taxon>Bacillati</taxon>
        <taxon>Bacillota</taxon>
        <taxon>Clostridia</taxon>
        <taxon>Eubacteriales</taxon>
        <taxon>Butyricicoccaceae</taxon>
        <taxon>Butyricicoccus</taxon>
    </lineage>
</organism>
<dbReference type="Pfam" id="PF02311">
    <property type="entry name" value="AraC_binding"/>
    <property type="match status" value="1"/>
</dbReference>
<dbReference type="PROSITE" id="PS00041">
    <property type="entry name" value="HTH_ARAC_FAMILY_1"/>
    <property type="match status" value="1"/>
</dbReference>
<protein>
    <submittedName>
        <fullName evidence="5">AraC family transcriptional regulator</fullName>
    </submittedName>
</protein>
<keyword evidence="3" id="KW-0804">Transcription</keyword>
<dbReference type="PANTHER" id="PTHR43280:SF2">
    <property type="entry name" value="HTH-TYPE TRANSCRIPTIONAL REGULATOR EXSA"/>
    <property type="match status" value="1"/>
</dbReference>
<dbReference type="SMART" id="SM00342">
    <property type="entry name" value="HTH_ARAC"/>
    <property type="match status" value="1"/>
</dbReference>
<dbReference type="RefSeq" id="WP_216470539.1">
    <property type="nucleotide sequence ID" value="NZ_JAHLQI010000004.1"/>
</dbReference>
<proteinExistence type="predicted"/>
<sequence>MNSNRFLSTHLRSDKIPQFCGSHLITEDHSAKHAVLPHTHEDFLELYYVYNGEGRYMVNNQFYDVKEGDIVICNAGVLHGEDPSESRRSRSYSIAISNVCFLGLSENQLCDAETVPVISCGMLAPQIGELFHLIYLLSYDTKNLHETCNGLSLSLLLLTYEMILSRSRHTVIRPRSSSSATADRVQQYLDAHYREPITLAVVSKSLHINPYYLSHVFKNEFGVPPMQYVMKRRIGEAQNLLADSTVSIGDIADHLGFSSICHLNTMFNKYVGMPPGKYRQSRKNMQE</sequence>
<gene>
    <name evidence="5" type="ORF">KQI75_09515</name>
</gene>
<evidence type="ECO:0000256" key="2">
    <source>
        <dbReference type="ARBA" id="ARBA00023125"/>
    </source>
</evidence>
<keyword evidence="2" id="KW-0238">DNA-binding</keyword>
<keyword evidence="1" id="KW-0805">Transcription regulation</keyword>
<dbReference type="PROSITE" id="PS01124">
    <property type="entry name" value="HTH_ARAC_FAMILY_2"/>
    <property type="match status" value="1"/>
</dbReference>
<dbReference type="Pfam" id="PF12833">
    <property type="entry name" value="HTH_18"/>
    <property type="match status" value="1"/>
</dbReference>
<comment type="caution">
    <text evidence="5">The sequence shown here is derived from an EMBL/GenBank/DDBJ whole genome shotgun (WGS) entry which is preliminary data.</text>
</comment>
<feature type="domain" description="HTH araC/xylS-type" evidence="4">
    <location>
        <begin position="183"/>
        <end position="281"/>
    </location>
</feature>
<evidence type="ECO:0000256" key="3">
    <source>
        <dbReference type="ARBA" id="ARBA00023163"/>
    </source>
</evidence>
<dbReference type="InterPro" id="IPR018062">
    <property type="entry name" value="HTH_AraC-typ_CS"/>
</dbReference>
<evidence type="ECO:0000313" key="6">
    <source>
        <dbReference type="Proteomes" id="UP000783588"/>
    </source>
</evidence>
<accession>A0ABS6ET30</accession>
<evidence type="ECO:0000256" key="1">
    <source>
        <dbReference type="ARBA" id="ARBA00023015"/>
    </source>
</evidence>
<reference evidence="5 6" key="1">
    <citation type="submission" date="2021-06" db="EMBL/GenBank/DDBJ databases">
        <authorList>
            <person name="Sun Q."/>
            <person name="Li D."/>
        </authorList>
    </citation>
    <scope>NUCLEOTIDE SEQUENCE [LARGE SCALE GENOMIC DNA]</scope>
    <source>
        <strain evidence="5 6">MSJd-7</strain>
    </source>
</reference>
<dbReference type="PANTHER" id="PTHR43280">
    <property type="entry name" value="ARAC-FAMILY TRANSCRIPTIONAL REGULATOR"/>
    <property type="match status" value="1"/>
</dbReference>
<keyword evidence="6" id="KW-1185">Reference proteome</keyword>
<name>A0ABS6ET30_9FIRM</name>
<dbReference type="EMBL" id="JAHLQI010000004">
    <property type="protein sequence ID" value="MBU5490849.1"/>
    <property type="molecule type" value="Genomic_DNA"/>
</dbReference>
<evidence type="ECO:0000313" key="5">
    <source>
        <dbReference type="EMBL" id="MBU5490849.1"/>
    </source>
</evidence>